<dbReference type="Proteomes" id="UP000078512">
    <property type="component" value="Unassembled WGS sequence"/>
</dbReference>
<keyword evidence="1" id="KW-0732">Signal</keyword>
<name>A0A197K2Y2_9FUNG</name>
<accession>A0A197K2Y2</accession>
<reference evidence="2 3" key="1">
    <citation type="submission" date="2016-05" db="EMBL/GenBank/DDBJ databases">
        <title>Genome sequencing reveals origins of a unique bacterial endosymbiosis in the earliest lineages of terrestrial Fungi.</title>
        <authorList>
            <consortium name="DOE Joint Genome Institute"/>
            <person name="Uehling J."/>
            <person name="Gryganskyi A."/>
            <person name="Hameed K."/>
            <person name="Tschaplinski T."/>
            <person name="Misztal P."/>
            <person name="Wu S."/>
            <person name="Desiro A."/>
            <person name="Vande Pol N."/>
            <person name="Du Z.-Y."/>
            <person name="Zienkiewicz A."/>
            <person name="Zienkiewicz K."/>
            <person name="Morin E."/>
            <person name="Tisserant E."/>
            <person name="Splivallo R."/>
            <person name="Hainaut M."/>
            <person name="Henrissat B."/>
            <person name="Ohm R."/>
            <person name="Kuo A."/>
            <person name="Yan J."/>
            <person name="Lipzen A."/>
            <person name="Nolan M."/>
            <person name="Labutti K."/>
            <person name="Barry K."/>
            <person name="Goldstein A."/>
            <person name="Labbe J."/>
            <person name="Schadt C."/>
            <person name="Tuskan G."/>
            <person name="Grigoriev I."/>
            <person name="Martin F."/>
            <person name="Vilgalys R."/>
            <person name="Bonito G."/>
        </authorList>
    </citation>
    <scope>NUCLEOTIDE SEQUENCE [LARGE SCALE GENOMIC DNA]</scope>
    <source>
        <strain evidence="2 3">AG-77</strain>
    </source>
</reference>
<evidence type="ECO:0000313" key="3">
    <source>
        <dbReference type="Proteomes" id="UP000078512"/>
    </source>
</evidence>
<feature type="signal peptide" evidence="1">
    <location>
        <begin position="1"/>
        <end position="18"/>
    </location>
</feature>
<dbReference type="OrthoDB" id="2399205at2759"/>
<dbReference type="EMBL" id="KV442027">
    <property type="protein sequence ID" value="OAQ31840.1"/>
    <property type="molecule type" value="Genomic_DNA"/>
</dbReference>
<gene>
    <name evidence="2" type="ORF">K457DRAFT_30312</name>
</gene>
<sequence length="120" mass="13397">MKFSAILALAAVAAVANAQTCWQQLQTCKTDAVNKDIALGQCQEAEEQCASEKSQSAEEARCWQCAYTEVQRCVDASGGDRAFPGCYKNGLRMRKFCLEGQPCGYERPGEFRLFRFQNHE</sequence>
<protein>
    <submittedName>
        <fullName evidence="2">Uncharacterized protein</fullName>
    </submittedName>
</protein>
<evidence type="ECO:0000256" key="1">
    <source>
        <dbReference type="SAM" id="SignalP"/>
    </source>
</evidence>
<keyword evidence="3" id="KW-1185">Reference proteome</keyword>
<organism evidence="2 3">
    <name type="scientific">Linnemannia elongata AG-77</name>
    <dbReference type="NCBI Taxonomy" id="1314771"/>
    <lineage>
        <taxon>Eukaryota</taxon>
        <taxon>Fungi</taxon>
        <taxon>Fungi incertae sedis</taxon>
        <taxon>Mucoromycota</taxon>
        <taxon>Mortierellomycotina</taxon>
        <taxon>Mortierellomycetes</taxon>
        <taxon>Mortierellales</taxon>
        <taxon>Mortierellaceae</taxon>
        <taxon>Linnemannia</taxon>
    </lineage>
</organism>
<proteinExistence type="predicted"/>
<evidence type="ECO:0000313" key="2">
    <source>
        <dbReference type="EMBL" id="OAQ31840.1"/>
    </source>
</evidence>
<dbReference type="AlphaFoldDB" id="A0A197K2Y2"/>
<feature type="chain" id="PRO_5008276527" evidence="1">
    <location>
        <begin position="19"/>
        <end position="120"/>
    </location>
</feature>